<dbReference type="HOGENOM" id="CLU_035527_1_0_6"/>
<dbReference type="CDD" id="cd02213">
    <property type="entry name" value="cupin_PMI_typeII_C"/>
    <property type="match status" value="1"/>
</dbReference>
<dbReference type="InterPro" id="IPR001538">
    <property type="entry name" value="Man6P_isomerase-2_C"/>
</dbReference>
<evidence type="ECO:0000313" key="13">
    <source>
        <dbReference type="EMBL" id="KFI18735.1"/>
    </source>
</evidence>
<dbReference type="InterPro" id="IPR049577">
    <property type="entry name" value="GMPP_N"/>
</dbReference>
<evidence type="ECO:0000259" key="11">
    <source>
        <dbReference type="Pfam" id="PF01050"/>
    </source>
</evidence>
<dbReference type="EMBL" id="JPGN01000075">
    <property type="protein sequence ID" value="KFI18735.1"/>
    <property type="molecule type" value="Genomic_DNA"/>
</dbReference>
<sequence length="489" mass="54775">MRLQPVVLSGGSGTRLWPLSREHFPKQLLPLVGSRTMLQNTVTRLNDGFFKFPLLSPLVVCNEEHRFLVAEQMRQIEVIPRQLILEPFGRNTAPALTLAAFSALEAGEDCILLVMPADHIIADIPAFQAAVQTGYQLAQNNHVVTFGIVPTRAETGYGYIEMGQPLPIMAMDSASIPKAFRIKAFVEKPDQETAQNYLQSANHLWNSGMFMLRASIWIKEIAAHASEIERACHQAITEGSQDGDFFRIKHAAFETCPSNSIDYAVMEKLTTEKENHPSVVVSLDAGWSDVGAWPSLLEASPRDQDGNMARGDVYLENSRNTLLLAEHRMVAGIGLKDLMVIETSDAVLVVHKEHAQHVKNVVSQLKEAGREEHIKHRKVYRPWGCYESIDYGTRFQVKRITVNPGASLSLQMHHHRAEHWIVVKGTARIIRDNETTLLSENQSTYIPLGVKHRLENPGKLPLEIIEVQSGSYLGEDDIVRFEDHYGRVG</sequence>
<protein>
    <recommendedName>
        <fullName evidence="3">mannose-1-phosphate guanylyltransferase</fullName>
        <ecNumber evidence="3">2.7.7.13</ecNumber>
    </recommendedName>
</protein>
<dbReference type="InterPro" id="IPR029044">
    <property type="entry name" value="Nucleotide-diphossugar_trans"/>
</dbReference>
<feature type="domain" description="MannoseP isomerase/GMP-like beta-helix" evidence="12">
    <location>
        <begin position="318"/>
        <end position="365"/>
    </location>
</feature>
<evidence type="ECO:0000259" key="12">
    <source>
        <dbReference type="Pfam" id="PF22640"/>
    </source>
</evidence>
<evidence type="ECO:0000256" key="8">
    <source>
        <dbReference type="ARBA" id="ARBA00047343"/>
    </source>
</evidence>
<evidence type="ECO:0000256" key="4">
    <source>
        <dbReference type="ARBA" id="ARBA00022679"/>
    </source>
</evidence>
<dbReference type="InterPro" id="IPR014710">
    <property type="entry name" value="RmlC-like_jellyroll"/>
</dbReference>
<dbReference type="FunFam" id="2.60.120.10:FF:000032">
    <property type="entry name" value="Mannose-1-phosphate guanylyltransferase/mannose-6-phosphate isomerase"/>
    <property type="match status" value="1"/>
</dbReference>
<gene>
    <name evidence="13" type="primary">cpsB</name>
    <name evidence="13" type="ORF">IB75_13205</name>
</gene>
<comment type="similarity">
    <text evidence="2 9">Belongs to the mannose-6-phosphate isomerase type 2 family.</text>
</comment>
<dbReference type="PANTHER" id="PTHR46390:SF1">
    <property type="entry name" value="MANNOSE-1-PHOSPHATE GUANYLYLTRANSFERASE"/>
    <property type="match status" value="1"/>
</dbReference>
<evidence type="ECO:0000256" key="2">
    <source>
        <dbReference type="ARBA" id="ARBA00006115"/>
    </source>
</evidence>
<comment type="catalytic activity">
    <reaction evidence="8">
        <text>alpha-D-mannose 1-phosphate + GTP + H(+) = GDP-alpha-D-mannose + diphosphate</text>
        <dbReference type="Rhea" id="RHEA:15229"/>
        <dbReference type="ChEBI" id="CHEBI:15378"/>
        <dbReference type="ChEBI" id="CHEBI:33019"/>
        <dbReference type="ChEBI" id="CHEBI:37565"/>
        <dbReference type="ChEBI" id="CHEBI:57527"/>
        <dbReference type="ChEBI" id="CHEBI:58409"/>
        <dbReference type="EC" id="2.7.7.13"/>
    </reaction>
</comment>
<proteinExistence type="inferred from homology"/>
<dbReference type="InterPro" id="IPR005835">
    <property type="entry name" value="NTP_transferase_dom"/>
</dbReference>
<dbReference type="NCBIfam" id="TIGR01479">
    <property type="entry name" value="GMP_PMI"/>
    <property type="match status" value="1"/>
</dbReference>
<evidence type="ECO:0000256" key="1">
    <source>
        <dbReference type="ARBA" id="ARBA00004823"/>
    </source>
</evidence>
<dbReference type="InterPro" id="IPR006375">
    <property type="entry name" value="Man1P_GuaTrfase/Man6P_Isoase"/>
</dbReference>
<accession>A0A0E2Z5L6</accession>
<evidence type="ECO:0000256" key="3">
    <source>
        <dbReference type="ARBA" id="ARBA00012387"/>
    </source>
</evidence>
<dbReference type="Pfam" id="PF22640">
    <property type="entry name" value="ManC_GMP_beta-helix"/>
    <property type="match status" value="1"/>
</dbReference>
<comment type="pathway">
    <text evidence="1">Nucleotide-sugar biosynthesis; GDP-alpha-D-mannose biosynthesis; GDP-alpha-D-mannose from alpha-D-mannose 1-phosphate (GTP route): step 1/1.</text>
</comment>
<evidence type="ECO:0000313" key="14">
    <source>
        <dbReference type="Proteomes" id="UP000028839"/>
    </source>
</evidence>
<dbReference type="AlphaFoldDB" id="A0A0E2Z5L6"/>
<dbReference type="Pfam" id="PF01050">
    <property type="entry name" value="MannoseP_isomer"/>
    <property type="match status" value="1"/>
</dbReference>
<dbReference type="EC" id="2.7.7.13" evidence="3"/>
<evidence type="ECO:0000256" key="9">
    <source>
        <dbReference type="RuleBase" id="RU004190"/>
    </source>
</evidence>
<dbReference type="CDD" id="cd02509">
    <property type="entry name" value="GDP-M1P_Guanylyltransferase"/>
    <property type="match status" value="1"/>
</dbReference>
<feature type="domain" description="Mannose-6-phosphate isomerase type II C-terminal" evidence="11">
    <location>
        <begin position="369"/>
        <end position="483"/>
    </location>
</feature>
<dbReference type="FunFam" id="3.90.550.10:FF:000046">
    <property type="entry name" value="Mannose-1-phosphate guanylyltransferase (GDP)"/>
    <property type="match status" value="1"/>
</dbReference>
<dbReference type="GO" id="GO:0000271">
    <property type="term" value="P:polysaccharide biosynthetic process"/>
    <property type="evidence" value="ECO:0007669"/>
    <property type="project" value="InterPro"/>
</dbReference>
<dbReference type="GO" id="GO:0005525">
    <property type="term" value="F:GTP binding"/>
    <property type="evidence" value="ECO:0007669"/>
    <property type="project" value="UniProtKB-KW"/>
</dbReference>
<dbReference type="PANTHER" id="PTHR46390">
    <property type="entry name" value="MANNOSE-1-PHOSPHATE GUANYLYLTRANSFERASE"/>
    <property type="match status" value="1"/>
</dbReference>
<dbReference type="InterPro" id="IPR054566">
    <property type="entry name" value="ManC/GMP-like_b-helix"/>
</dbReference>
<evidence type="ECO:0000256" key="5">
    <source>
        <dbReference type="ARBA" id="ARBA00022695"/>
    </source>
</evidence>
<keyword evidence="7" id="KW-0342">GTP-binding</keyword>
<dbReference type="InterPro" id="IPR011051">
    <property type="entry name" value="RmlC_Cupin_sf"/>
</dbReference>
<keyword evidence="4 13" id="KW-0808">Transferase</keyword>
<dbReference type="Pfam" id="PF00483">
    <property type="entry name" value="NTP_transferase"/>
    <property type="match status" value="1"/>
</dbReference>
<name>A0A0E2Z5L6_9GAMM</name>
<keyword evidence="5 13" id="KW-0548">Nucleotidyltransferase</keyword>
<evidence type="ECO:0000256" key="6">
    <source>
        <dbReference type="ARBA" id="ARBA00022741"/>
    </source>
</evidence>
<dbReference type="SUPFAM" id="SSF53448">
    <property type="entry name" value="Nucleotide-diphospho-sugar transferases"/>
    <property type="match status" value="1"/>
</dbReference>
<evidence type="ECO:0000259" key="10">
    <source>
        <dbReference type="Pfam" id="PF00483"/>
    </source>
</evidence>
<evidence type="ECO:0000256" key="7">
    <source>
        <dbReference type="ARBA" id="ARBA00023134"/>
    </source>
</evidence>
<comment type="caution">
    <text evidence="13">The sequence shown here is derived from an EMBL/GenBank/DDBJ whole genome shotgun (WGS) entry which is preliminary data.</text>
</comment>
<reference evidence="13 14" key="1">
    <citation type="submission" date="2014-07" db="EMBL/GenBank/DDBJ databases">
        <title>Comparative analysis of Nitrosococcus oceani genome inventories of strains from Pacific and Atlantic gyres.</title>
        <authorList>
            <person name="Lim C.K."/>
            <person name="Wang L."/>
            <person name="Sayavedra-Soto L.A."/>
            <person name="Klotz M.G."/>
        </authorList>
    </citation>
    <scope>NUCLEOTIDE SEQUENCE [LARGE SCALE GENOMIC DNA]</scope>
    <source>
        <strain evidence="13 14">C-27</strain>
    </source>
</reference>
<organism evidence="13 14">
    <name type="scientific">Nitrosococcus oceani C-27</name>
    <dbReference type="NCBI Taxonomy" id="314279"/>
    <lineage>
        <taxon>Bacteria</taxon>
        <taxon>Pseudomonadati</taxon>
        <taxon>Pseudomonadota</taxon>
        <taxon>Gammaproteobacteria</taxon>
        <taxon>Chromatiales</taxon>
        <taxon>Chromatiaceae</taxon>
        <taxon>Nitrosococcus</taxon>
    </lineage>
</organism>
<dbReference type="Proteomes" id="UP000028839">
    <property type="component" value="Unassembled WGS sequence"/>
</dbReference>
<dbReference type="SUPFAM" id="SSF51182">
    <property type="entry name" value="RmlC-like cupins"/>
    <property type="match status" value="1"/>
</dbReference>
<keyword evidence="6" id="KW-0547">Nucleotide-binding</keyword>
<dbReference type="GO" id="GO:0004475">
    <property type="term" value="F:mannose-1-phosphate guanylyltransferase (GTP) activity"/>
    <property type="evidence" value="ECO:0007669"/>
    <property type="project" value="UniProtKB-EC"/>
</dbReference>
<dbReference type="GO" id="GO:0009298">
    <property type="term" value="P:GDP-mannose biosynthetic process"/>
    <property type="evidence" value="ECO:0007669"/>
    <property type="project" value="UniProtKB-UniPathway"/>
</dbReference>
<dbReference type="Gene3D" id="3.90.550.10">
    <property type="entry name" value="Spore Coat Polysaccharide Biosynthesis Protein SpsA, Chain A"/>
    <property type="match status" value="1"/>
</dbReference>
<dbReference type="UniPathway" id="UPA00126">
    <property type="reaction ID" value="UER00930"/>
</dbReference>
<dbReference type="Gene3D" id="2.60.120.10">
    <property type="entry name" value="Jelly Rolls"/>
    <property type="match status" value="1"/>
</dbReference>
<feature type="domain" description="Nucleotidyl transferase" evidence="10">
    <location>
        <begin position="5"/>
        <end position="304"/>
    </location>
</feature>
<dbReference type="InterPro" id="IPR051161">
    <property type="entry name" value="Mannose-6P_isomerase_type2"/>
</dbReference>